<name>A0A327K9I0_9BRAD</name>
<proteinExistence type="predicted"/>
<evidence type="ECO:0000313" key="3">
    <source>
        <dbReference type="Proteomes" id="UP000438991"/>
    </source>
</evidence>
<dbReference type="InterPro" id="IPR036465">
    <property type="entry name" value="vWFA_dom_sf"/>
</dbReference>
<dbReference type="SUPFAM" id="SSF52540">
    <property type="entry name" value="P-loop containing nucleoside triphosphate hydrolases"/>
    <property type="match status" value="1"/>
</dbReference>
<dbReference type="PROSITE" id="PS50234">
    <property type="entry name" value="VWFA"/>
    <property type="match status" value="1"/>
</dbReference>
<feature type="region of interest" description="Disordered" evidence="1">
    <location>
        <begin position="259"/>
        <end position="295"/>
    </location>
</feature>
<organism evidence="2 3">
    <name type="scientific">Rhodoplanes serenus</name>
    <dbReference type="NCBI Taxonomy" id="200615"/>
    <lineage>
        <taxon>Bacteria</taxon>
        <taxon>Pseudomonadati</taxon>
        <taxon>Pseudomonadota</taxon>
        <taxon>Alphaproteobacteria</taxon>
        <taxon>Hyphomicrobiales</taxon>
        <taxon>Nitrobacteraceae</taxon>
        <taxon>Rhodoplanes</taxon>
    </lineage>
</organism>
<dbReference type="RefSeq" id="WP_111384285.1">
    <property type="nucleotide sequence ID" value="NZ_NPEW01000033.1"/>
</dbReference>
<dbReference type="InterPro" id="IPR027417">
    <property type="entry name" value="P-loop_NTPase"/>
</dbReference>
<protein>
    <submittedName>
        <fullName evidence="2">Magnesium chelatase subunit D</fullName>
    </submittedName>
</protein>
<dbReference type="AlphaFoldDB" id="A0A327K9I0"/>
<comment type="caution">
    <text evidence="2">The sequence shown here is derived from an EMBL/GenBank/DDBJ whole genome shotgun (WGS) entry which is preliminary data.</text>
</comment>
<dbReference type="PANTHER" id="PTHR43473">
    <property type="entry name" value="MAGNESIUM-CHELATASE SUBUNIT CHLD, CHLOROPLASTIC"/>
    <property type="match status" value="1"/>
</dbReference>
<dbReference type="NCBIfam" id="NF009943">
    <property type="entry name" value="PRK13406.1"/>
    <property type="match status" value="1"/>
</dbReference>
<dbReference type="Gene3D" id="1.10.8.80">
    <property type="entry name" value="Magnesium chelatase subunit I, C-Terminal domain"/>
    <property type="match status" value="1"/>
</dbReference>
<evidence type="ECO:0000256" key="1">
    <source>
        <dbReference type="SAM" id="MobiDB-lite"/>
    </source>
</evidence>
<sequence length="602" mass="63477">MTDQDRTERSPWADAVLAATLFAVDPAGIVGIAMRSLPGFARERWLATLKSLLPSDAPVRRLPLHISDSRLLGGLDLAATLRAGRPIAERGILAETDGGVLLVAMAERVSAGTAARLAAVLDNGGVVIERDGIAIDTPTRFGIVALDEGMTDDEQPPTALADRLAFRLNFEGVSAEPPAEDAATAGDVAAARARLAAVTAPDDVIEALCGTALSLGVWSIRAPLLALAVARAHAALAGRSEIAKEDAAVAARLVLAPRATRLPLPPPEEEPPPPDEQQQDDQPPPDGKNEEQQNVEDRPLEDMILEAAKAAIPAGILEQLRLAGRIKPRQPSTGRAGHLQKTKLRGRPAGVRRGEPRSGGARLNVVETLRAAAPWQPLRRRERAMSGGPERSARVEVRKDDFRITRFKQRTETATIFVVDASGSAALHRLAEAKGAVELLLAECYVRRDQVAMVSFRGKAAELLLPPTRSLVRAKRNLAGLPGGGGTPLACGLDLAIALGDQIRRKGQTPFVILLTDGSANIARDGSPGRPKAEEDALASARALRAAGITALLVDTAPHPRPLARKIAAEMDAMYLPLPYADAAAISGAVKAVSPPRESLAG</sequence>
<accession>A0A327K9I0</accession>
<dbReference type="InterPro" id="IPR002035">
    <property type="entry name" value="VWF_A"/>
</dbReference>
<reference evidence="2 3" key="1">
    <citation type="submission" date="2019-11" db="EMBL/GenBank/DDBJ databases">
        <title>Whole-genome sequence of Rhodoplanes serenus DSM 18633, type strain.</title>
        <authorList>
            <person name="Kyndt J.A."/>
            <person name="Meyer T.E."/>
        </authorList>
    </citation>
    <scope>NUCLEOTIDE SEQUENCE [LARGE SCALE GENOMIC DNA]</scope>
    <source>
        <strain evidence="2 3">DSM 18633</strain>
    </source>
</reference>
<dbReference type="PANTHER" id="PTHR43473:SF2">
    <property type="entry name" value="MAGNESIUM-CHELATASE SUBUNIT CHLD, CHLOROPLASTIC"/>
    <property type="match status" value="1"/>
</dbReference>
<dbReference type="SMART" id="SM00327">
    <property type="entry name" value="VWA"/>
    <property type="match status" value="1"/>
</dbReference>
<evidence type="ECO:0000313" key="2">
    <source>
        <dbReference type="EMBL" id="MTW14712.1"/>
    </source>
</evidence>
<dbReference type="Pfam" id="PF17863">
    <property type="entry name" value="AAA_lid_2"/>
    <property type="match status" value="1"/>
</dbReference>
<gene>
    <name evidence="2" type="ORF">GJ689_00585</name>
</gene>
<dbReference type="Gene3D" id="3.40.50.410">
    <property type="entry name" value="von Willebrand factor, type A domain"/>
    <property type="match status" value="1"/>
</dbReference>
<feature type="compositionally biased region" description="Acidic residues" evidence="1">
    <location>
        <begin position="267"/>
        <end position="279"/>
    </location>
</feature>
<dbReference type="Gene3D" id="3.40.50.300">
    <property type="entry name" value="P-loop containing nucleotide triphosphate hydrolases"/>
    <property type="match status" value="1"/>
</dbReference>
<feature type="region of interest" description="Disordered" evidence="1">
    <location>
        <begin position="325"/>
        <end position="359"/>
    </location>
</feature>
<dbReference type="SUPFAM" id="SSF53300">
    <property type="entry name" value="vWA-like"/>
    <property type="match status" value="1"/>
</dbReference>
<dbReference type="Pfam" id="PF13519">
    <property type="entry name" value="VWA_2"/>
    <property type="match status" value="1"/>
</dbReference>
<dbReference type="EMBL" id="WNKV01000001">
    <property type="protein sequence ID" value="MTW14712.1"/>
    <property type="molecule type" value="Genomic_DNA"/>
</dbReference>
<dbReference type="Proteomes" id="UP000438991">
    <property type="component" value="Unassembled WGS sequence"/>
</dbReference>
<dbReference type="InterPro" id="IPR041628">
    <property type="entry name" value="ChlI/MoxR_AAA_lid"/>
</dbReference>